<name>A0A3D9I149_9BACL</name>
<dbReference type="SUPFAM" id="SSF51215">
    <property type="entry name" value="Regulatory protein AraC"/>
    <property type="match status" value="1"/>
</dbReference>
<dbReference type="PRINTS" id="PR00032">
    <property type="entry name" value="HTHARAC"/>
</dbReference>
<gene>
    <name evidence="5" type="ORF">DFP98_14335</name>
</gene>
<evidence type="ECO:0000313" key="6">
    <source>
        <dbReference type="Proteomes" id="UP000256977"/>
    </source>
</evidence>
<sequence>MKPLAEIAPFVRTALPWTYIGEVAEGTRVGYTYAFHLFTEGSGHVLVNDQVCPVEKGILIFIRPGQVHSFHRKPGLGLESFNAYCDLWGNPTVLNPRFAFHPEPTDFSLMTRVEACPELDELPVRSSLSPYPSLVELFMQVSKAFDSAHYAQFIANSLMHAFILRWYNSFASRNPTDYRILKITEEMERYPELQLSYEEWCEKCQLEKSHFYKLFKQETGTTPKAFLLKMKMKKAAILLQESRQSITSVADRLGYESIHYFSKQFAAYYGISPTEFRSEVNRVDRSGLFR</sequence>
<accession>A0A3D9I149</accession>
<dbReference type="Gene3D" id="1.10.10.60">
    <property type="entry name" value="Homeodomain-like"/>
    <property type="match status" value="2"/>
</dbReference>
<dbReference type="InterPro" id="IPR018060">
    <property type="entry name" value="HTH_AraC"/>
</dbReference>
<dbReference type="PROSITE" id="PS01124">
    <property type="entry name" value="HTH_ARAC_FAMILY_2"/>
    <property type="match status" value="1"/>
</dbReference>
<dbReference type="InterPro" id="IPR018062">
    <property type="entry name" value="HTH_AraC-typ_CS"/>
</dbReference>
<dbReference type="InterPro" id="IPR003313">
    <property type="entry name" value="AraC-bd"/>
</dbReference>
<dbReference type="PANTHER" id="PTHR43280:SF2">
    <property type="entry name" value="HTH-TYPE TRANSCRIPTIONAL REGULATOR EXSA"/>
    <property type="match status" value="1"/>
</dbReference>
<dbReference type="SUPFAM" id="SSF46689">
    <property type="entry name" value="Homeodomain-like"/>
    <property type="match status" value="2"/>
</dbReference>
<evidence type="ECO:0000259" key="4">
    <source>
        <dbReference type="PROSITE" id="PS01124"/>
    </source>
</evidence>
<dbReference type="Pfam" id="PF12833">
    <property type="entry name" value="HTH_18"/>
    <property type="match status" value="1"/>
</dbReference>
<dbReference type="PROSITE" id="PS00041">
    <property type="entry name" value="HTH_ARAC_FAMILY_1"/>
    <property type="match status" value="1"/>
</dbReference>
<dbReference type="Pfam" id="PF02311">
    <property type="entry name" value="AraC_binding"/>
    <property type="match status" value="1"/>
</dbReference>
<evidence type="ECO:0000256" key="2">
    <source>
        <dbReference type="ARBA" id="ARBA00023125"/>
    </source>
</evidence>
<dbReference type="GO" id="GO:0003700">
    <property type="term" value="F:DNA-binding transcription factor activity"/>
    <property type="evidence" value="ECO:0007669"/>
    <property type="project" value="InterPro"/>
</dbReference>
<dbReference type="Proteomes" id="UP000256977">
    <property type="component" value="Unassembled WGS sequence"/>
</dbReference>
<proteinExistence type="predicted"/>
<dbReference type="OrthoDB" id="2533861at2"/>
<dbReference type="Gene3D" id="2.60.120.10">
    <property type="entry name" value="Jelly Rolls"/>
    <property type="match status" value="1"/>
</dbReference>
<dbReference type="GO" id="GO:0043565">
    <property type="term" value="F:sequence-specific DNA binding"/>
    <property type="evidence" value="ECO:0007669"/>
    <property type="project" value="InterPro"/>
</dbReference>
<evidence type="ECO:0000256" key="1">
    <source>
        <dbReference type="ARBA" id="ARBA00023015"/>
    </source>
</evidence>
<protein>
    <submittedName>
        <fullName evidence="5">AraC-like DNA-binding protein</fullName>
    </submittedName>
</protein>
<comment type="caution">
    <text evidence="5">The sequence shown here is derived from an EMBL/GenBank/DDBJ whole genome shotgun (WGS) entry which is preliminary data.</text>
</comment>
<dbReference type="InterPro" id="IPR020449">
    <property type="entry name" value="Tscrpt_reg_AraC-type_HTH"/>
</dbReference>
<evidence type="ECO:0000256" key="3">
    <source>
        <dbReference type="ARBA" id="ARBA00023163"/>
    </source>
</evidence>
<keyword evidence="2 5" id="KW-0238">DNA-binding</keyword>
<keyword evidence="6" id="KW-1185">Reference proteome</keyword>
<organism evidence="5 6">
    <name type="scientific">Cohnella phaseoli</name>
    <dbReference type="NCBI Taxonomy" id="456490"/>
    <lineage>
        <taxon>Bacteria</taxon>
        <taxon>Bacillati</taxon>
        <taxon>Bacillota</taxon>
        <taxon>Bacilli</taxon>
        <taxon>Bacillales</taxon>
        <taxon>Paenibacillaceae</taxon>
        <taxon>Cohnella</taxon>
    </lineage>
</organism>
<keyword evidence="1" id="KW-0805">Transcription regulation</keyword>
<feature type="domain" description="HTH araC/xylS-type" evidence="4">
    <location>
        <begin position="178"/>
        <end position="279"/>
    </location>
</feature>
<dbReference type="InterPro" id="IPR009057">
    <property type="entry name" value="Homeodomain-like_sf"/>
</dbReference>
<dbReference type="EMBL" id="QRDZ01000043">
    <property type="protein sequence ID" value="RED55391.1"/>
    <property type="molecule type" value="Genomic_DNA"/>
</dbReference>
<dbReference type="RefSeq" id="WP_116065188.1">
    <property type="nucleotide sequence ID" value="NZ_QRDZ01000043.1"/>
</dbReference>
<keyword evidence="3" id="KW-0804">Transcription</keyword>
<dbReference type="PANTHER" id="PTHR43280">
    <property type="entry name" value="ARAC-FAMILY TRANSCRIPTIONAL REGULATOR"/>
    <property type="match status" value="1"/>
</dbReference>
<dbReference type="AlphaFoldDB" id="A0A3D9I149"/>
<dbReference type="InterPro" id="IPR014710">
    <property type="entry name" value="RmlC-like_jellyroll"/>
</dbReference>
<reference evidence="5 6" key="1">
    <citation type="submission" date="2018-07" db="EMBL/GenBank/DDBJ databases">
        <title>Genomic Encyclopedia of Type Strains, Phase III (KMG-III): the genomes of soil and plant-associated and newly described type strains.</title>
        <authorList>
            <person name="Whitman W."/>
        </authorList>
    </citation>
    <scope>NUCLEOTIDE SEQUENCE [LARGE SCALE GENOMIC DNA]</scope>
    <source>
        <strain evidence="5 6">CECT 7287</strain>
    </source>
</reference>
<dbReference type="SMART" id="SM00342">
    <property type="entry name" value="HTH_ARAC"/>
    <property type="match status" value="1"/>
</dbReference>
<dbReference type="InterPro" id="IPR037923">
    <property type="entry name" value="HTH-like"/>
</dbReference>
<evidence type="ECO:0000313" key="5">
    <source>
        <dbReference type="EMBL" id="RED55391.1"/>
    </source>
</evidence>